<proteinExistence type="predicted"/>
<dbReference type="SMART" id="SM00387">
    <property type="entry name" value="HATPase_c"/>
    <property type="match status" value="1"/>
</dbReference>
<feature type="transmembrane region" description="Helical" evidence="1">
    <location>
        <begin position="9"/>
        <end position="28"/>
    </location>
</feature>
<dbReference type="PATRIC" id="fig|1423803.3.peg.510"/>
<evidence type="ECO:0000313" key="4">
    <source>
        <dbReference type="Proteomes" id="UP000051589"/>
    </source>
</evidence>
<comment type="caution">
    <text evidence="3">The sequence shown here is derived from an EMBL/GenBank/DDBJ whole genome shotgun (WGS) entry which is preliminary data.</text>
</comment>
<reference evidence="3 4" key="1">
    <citation type="journal article" date="2015" name="Genome Announc.">
        <title>Expanding the biotechnology potential of lactobacilli through comparative genomics of 213 strains and associated genera.</title>
        <authorList>
            <person name="Sun Z."/>
            <person name="Harris H.M."/>
            <person name="McCann A."/>
            <person name="Guo C."/>
            <person name="Argimon S."/>
            <person name="Zhang W."/>
            <person name="Yang X."/>
            <person name="Jeffery I.B."/>
            <person name="Cooney J.C."/>
            <person name="Kagawa T.F."/>
            <person name="Liu W."/>
            <person name="Song Y."/>
            <person name="Salvetti E."/>
            <person name="Wrobel A."/>
            <person name="Rasinkangas P."/>
            <person name="Parkhill J."/>
            <person name="Rea M.C."/>
            <person name="O'Sullivan O."/>
            <person name="Ritari J."/>
            <person name="Douillard F.P."/>
            <person name="Paul Ross R."/>
            <person name="Yang R."/>
            <person name="Briner A.E."/>
            <person name="Felis G.E."/>
            <person name="de Vos W.M."/>
            <person name="Barrangou R."/>
            <person name="Klaenhammer T.R."/>
            <person name="Caufield P.W."/>
            <person name="Cui Y."/>
            <person name="Zhang H."/>
            <person name="O'Toole P.W."/>
        </authorList>
    </citation>
    <scope>NUCLEOTIDE SEQUENCE [LARGE SCALE GENOMIC DNA]</scope>
    <source>
        <strain evidence="3 4">DSM 21775</strain>
    </source>
</reference>
<keyword evidence="4" id="KW-1185">Reference proteome</keyword>
<feature type="transmembrane region" description="Helical" evidence="1">
    <location>
        <begin position="154"/>
        <end position="174"/>
    </location>
</feature>
<dbReference type="STRING" id="1423803.FD13_GL000514"/>
<evidence type="ECO:0000259" key="2">
    <source>
        <dbReference type="SMART" id="SM00387"/>
    </source>
</evidence>
<accession>A0A0R2DCL6</accession>
<feature type="transmembrane region" description="Helical" evidence="1">
    <location>
        <begin position="40"/>
        <end position="67"/>
    </location>
</feature>
<dbReference type="GO" id="GO:0042802">
    <property type="term" value="F:identical protein binding"/>
    <property type="evidence" value="ECO:0007669"/>
    <property type="project" value="TreeGrafter"/>
</dbReference>
<dbReference type="OrthoDB" id="1652078at2"/>
<name>A0A0R2DCL6_9LACO</name>
<dbReference type="PANTHER" id="PTHR40448">
    <property type="entry name" value="TWO-COMPONENT SENSOR HISTIDINE KINASE"/>
    <property type="match status" value="1"/>
</dbReference>
<protein>
    <submittedName>
        <fullName evidence="3">Signal transduction protein</fullName>
    </submittedName>
</protein>
<dbReference type="Pfam" id="PF14501">
    <property type="entry name" value="HATPase_c_5"/>
    <property type="match status" value="1"/>
</dbReference>
<dbReference type="Gene3D" id="3.30.565.10">
    <property type="entry name" value="Histidine kinase-like ATPase, C-terminal domain"/>
    <property type="match status" value="1"/>
</dbReference>
<gene>
    <name evidence="3" type="ORF">FD13_GL000514</name>
</gene>
<keyword evidence="1" id="KW-0812">Transmembrane</keyword>
<dbReference type="Proteomes" id="UP000051589">
    <property type="component" value="Unassembled WGS sequence"/>
</dbReference>
<organism evidence="3 4">
    <name type="scientific">Levilactobacillus senmaizukei DSM 21775 = NBRC 103853</name>
    <dbReference type="NCBI Taxonomy" id="1423803"/>
    <lineage>
        <taxon>Bacteria</taxon>
        <taxon>Bacillati</taxon>
        <taxon>Bacillota</taxon>
        <taxon>Bacilli</taxon>
        <taxon>Lactobacillales</taxon>
        <taxon>Lactobacillaceae</taxon>
        <taxon>Levilactobacillus</taxon>
    </lineage>
</organism>
<dbReference type="RefSeq" id="WP_061776800.1">
    <property type="nucleotide sequence ID" value="NZ_AYZH01000014.1"/>
</dbReference>
<dbReference type="InterPro" id="IPR036890">
    <property type="entry name" value="HATPase_C_sf"/>
</dbReference>
<feature type="transmembrane region" description="Helical" evidence="1">
    <location>
        <begin position="74"/>
        <end position="93"/>
    </location>
</feature>
<feature type="transmembrane region" description="Helical" evidence="1">
    <location>
        <begin position="186"/>
        <end position="206"/>
    </location>
</feature>
<dbReference type="AlphaFoldDB" id="A0A0R2DCL6"/>
<dbReference type="EMBL" id="AYZH01000014">
    <property type="protein sequence ID" value="KRN01807.1"/>
    <property type="molecule type" value="Genomic_DNA"/>
</dbReference>
<evidence type="ECO:0000313" key="3">
    <source>
        <dbReference type="EMBL" id="KRN01807.1"/>
    </source>
</evidence>
<dbReference type="PANTHER" id="PTHR40448:SF1">
    <property type="entry name" value="TWO-COMPONENT SENSOR HISTIDINE KINASE"/>
    <property type="match status" value="1"/>
</dbReference>
<dbReference type="InterPro" id="IPR003594">
    <property type="entry name" value="HATPase_dom"/>
</dbReference>
<keyword evidence="1" id="KW-1133">Transmembrane helix</keyword>
<dbReference type="SUPFAM" id="SSF55874">
    <property type="entry name" value="ATPase domain of HSP90 chaperone/DNA topoisomerase II/histidine kinase"/>
    <property type="match status" value="1"/>
</dbReference>
<sequence length="438" mass="49495">MHFLDYRFWVNLVLAVTMQWFITLWVGVIRPQNWKLPLKWIGWGLIPALLGQPWTLIFPPLSALVYLIRHRPKLSLIFVNATIVIYLVVVLVNDVVRQVIVELIGVAGSEQPLVVAGRLIFQLLIYSLISLAVSGMRIQPGNLERLSFSRKEQWTVMALLTSLVILAQVSSMMIHRLKITHAMLTFALSIELVMVLLISASLFFFLQSFFDRQHVRAKFQENLLQTRYDRRISNQVRAIREFKQTYQKQMLKLGDYLDAEDYDGLAAYYETLNSRWQATSLRAGIEADGLHQLSDPALKSLLFQKMLAAQNHGIAFRLEVPDKVAVLPMESVRLLRIVGVLLDNAIEACVGQSQPEIYCAVLDYSGAVELAVANPVPADTPRKMSHFMEAGYTTKGGGHGLGLSSVHEIIDQTDNASLQVVYKRGMLYFTVILTKPGR</sequence>
<keyword evidence="1" id="KW-0472">Membrane</keyword>
<evidence type="ECO:0000256" key="1">
    <source>
        <dbReference type="SAM" id="Phobius"/>
    </source>
</evidence>
<feature type="domain" description="Histidine kinase/HSP90-like ATPase" evidence="2">
    <location>
        <begin position="329"/>
        <end position="437"/>
    </location>
</feature>
<dbReference type="InterPro" id="IPR032834">
    <property type="entry name" value="NatK-like_C"/>
</dbReference>
<feature type="transmembrane region" description="Helical" evidence="1">
    <location>
        <begin position="113"/>
        <end position="133"/>
    </location>
</feature>